<dbReference type="FunFam" id="3.30.160.60:FF:000340">
    <property type="entry name" value="zinc finger protein 473 isoform X1"/>
    <property type="match status" value="1"/>
</dbReference>
<name>A0A8J2J8Z9_9HEXA</name>
<comment type="caution">
    <text evidence="9">The sequence shown here is derived from an EMBL/GenBank/DDBJ whole genome shotgun (WGS) entry which is preliminary data.</text>
</comment>
<keyword evidence="10" id="KW-1185">Reference proteome</keyword>
<evidence type="ECO:0000256" key="1">
    <source>
        <dbReference type="ARBA" id="ARBA00022723"/>
    </source>
</evidence>
<feature type="region of interest" description="Disordered" evidence="7">
    <location>
        <begin position="64"/>
        <end position="105"/>
    </location>
</feature>
<keyword evidence="6" id="KW-0175">Coiled coil</keyword>
<evidence type="ECO:0000259" key="8">
    <source>
        <dbReference type="PROSITE" id="PS50157"/>
    </source>
</evidence>
<dbReference type="AlphaFoldDB" id="A0A8J2J8Z9"/>
<keyword evidence="1" id="KW-0479">Metal-binding</keyword>
<evidence type="ECO:0000256" key="2">
    <source>
        <dbReference type="ARBA" id="ARBA00022737"/>
    </source>
</evidence>
<evidence type="ECO:0000256" key="6">
    <source>
        <dbReference type="SAM" id="Coils"/>
    </source>
</evidence>
<evidence type="ECO:0000313" key="9">
    <source>
        <dbReference type="EMBL" id="CAG7716046.1"/>
    </source>
</evidence>
<evidence type="ECO:0000256" key="7">
    <source>
        <dbReference type="SAM" id="MobiDB-lite"/>
    </source>
</evidence>
<keyword evidence="3 5" id="KW-0863">Zinc-finger</keyword>
<dbReference type="Proteomes" id="UP000708208">
    <property type="component" value="Unassembled WGS sequence"/>
</dbReference>
<dbReference type="InterPro" id="IPR013087">
    <property type="entry name" value="Znf_C2H2_type"/>
</dbReference>
<gene>
    <name evidence="9" type="ORF">AFUS01_LOCUS5576</name>
</gene>
<dbReference type="PROSITE" id="PS50157">
    <property type="entry name" value="ZINC_FINGER_C2H2_2"/>
    <property type="match status" value="1"/>
</dbReference>
<accession>A0A8J2J8Z9</accession>
<dbReference type="GO" id="GO:0005634">
    <property type="term" value="C:nucleus"/>
    <property type="evidence" value="ECO:0007669"/>
    <property type="project" value="UniProtKB-ARBA"/>
</dbReference>
<evidence type="ECO:0000313" key="10">
    <source>
        <dbReference type="Proteomes" id="UP000708208"/>
    </source>
</evidence>
<feature type="coiled-coil region" evidence="6">
    <location>
        <begin position="32"/>
        <end position="59"/>
    </location>
</feature>
<dbReference type="SMART" id="SM00355">
    <property type="entry name" value="ZnF_C2H2"/>
    <property type="match status" value="1"/>
</dbReference>
<evidence type="ECO:0000256" key="5">
    <source>
        <dbReference type="PROSITE-ProRule" id="PRU00042"/>
    </source>
</evidence>
<dbReference type="EMBL" id="CAJVCH010035558">
    <property type="protein sequence ID" value="CAG7716046.1"/>
    <property type="molecule type" value="Genomic_DNA"/>
</dbReference>
<protein>
    <recommendedName>
        <fullName evidence="8">C2H2-type domain-containing protein</fullName>
    </recommendedName>
</protein>
<keyword evidence="2" id="KW-0677">Repeat</keyword>
<evidence type="ECO:0000256" key="3">
    <source>
        <dbReference type="ARBA" id="ARBA00022771"/>
    </source>
</evidence>
<reference evidence="9" key="1">
    <citation type="submission" date="2021-06" db="EMBL/GenBank/DDBJ databases">
        <authorList>
            <person name="Hodson N. C."/>
            <person name="Mongue J. A."/>
            <person name="Jaron S. K."/>
        </authorList>
    </citation>
    <scope>NUCLEOTIDE SEQUENCE</scope>
</reference>
<evidence type="ECO:0000256" key="4">
    <source>
        <dbReference type="ARBA" id="ARBA00022833"/>
    </source>
</evidence>
<dbReference type="GO" id="GO:0008270">
    <property type="term" value="F:zinc ion binding"/>
    <property type="evidence" value="ECO:0007669"/>
    <property type="project" value="UniProtKB-KW"/>
</dbReference>
<organism evidence="9 10">
    <name type="scientific">Allacma fusca</name>
    <dbReference type="NCBI Taxonomy" id="39272"/>
    <lineage>
        <taxon>Eukaryota</taxon>
        <taxon>Metazoa</taxon>
        <taxon>Ecdysozoa</taxon>
        <taxon>Arthropoda</taxon>
        <taxon>Hexapoda</taxon>
        <taxon>Collembola</taxon>
        <taxon>Symphypleona</taxon>
        <taxon>Sminthuridae</taxon>
        <taxon>Allacma</taxon>
    </lineage>
</organism>
<dbReference type="PROSITE" id="PS00028">
    <property type="entry name" value="ZINC_FINGER_C2H2_1"/>
    <property type="match status" value="1"/>
</dbReference>
<keyword evidence="4" id="KW-0862">Zinc</keyword>
<dbReference type="OrthoDB" id="10039931at2759"/>
<sequence>MIEGRRTSERRHSNVGLKTAFISKTPELDARMDLEENARRDLEDKISKLSREVEILKERLAMQGTSLIQKQISDPERDSSSAGQANAGEDEGTGISNGEGDLDTTYTVEGEQPLALNLSLAQVNTEGIEAEFDDDKSQPGSELKDFRLRLCRKTLFKKDKITKPRNGLNRTLETGGRKIRPETVKMVPYQCSKYSDDGALAVSPGNKFVKDQVVSMGYKCEFCEKSYRWKTTLSRHRKTHTPVKTSWVMRLKKM</sequence>
<feature type="domain" description="C2H2-type" evidence="8">
    <location>
        <begin position="218"/>
        <end position="245"/>
    </location>
</feature>
<proteinExistence type="predicted"/>